<accession>A0A060HUZ8</accession>
<dbReference type="HOGENOM" id="CLU_2495720_0_0_5"/>
<reference evidence="1 2" key="1">
    <citation type="submission" date="2013-12" db="EMBL/GenBank/DDBJ databases">
        <title>Complete genome sequence of Rhizobium etli bv. mimosae IE4771.</title>
        <authorList>
            <person name="Bustos P."/>
            <person name="Santamaria R.I."/>
            <person name="Lozano L."/>
            <person name="Ormeno-Orrillo E."/>
            <person name="Rogel M.A."/>
            <person name="Romero D."/>
            <person name="Cevallos M.A."/>
            <person name="Martinez-Romero E."/>
            <person name="Gonzalez V."/>
        </authorList>
    </citation>
    <scope>NUCLEOTIDE SEQUENCE [LARGE SCALE GENOMIC DNA]</scope>
    <source>
        <strain evidence="1 2">IE4771</strain>
    </source>
</reference>
<organism evidence="1 2">
    <name type="scientific">Rhizobium etli bv. mimosae str. IE4771</name>
    <dbReference type="NCBI Taxonomy" id="1432050"/>
    <lineage>
        <taxon>Bacteria</taxon>
        <taxon>Pseudomonadati</taxon>
        <taxon>Pseudomonadota</taxon>
        <taxon>Alphaproteobacteria</taxon>
        <taxon>Hyphomicrobiales</taxon>
        <taxon>Rhizobiaceae</taxon>
        <taxon>Rhizobium/Agrobacterium group</taxon>
        <taxon>Rhizobium</taxon>
    </lineage>
</organism>
<evidence type="ECO:0000313" key="2">
    <source>
        <dbReference type="Proteomes" id="UP000027180"/>
    </source>
</evidence>
<dbReference type="EMBL" id="CP006986">
    <property type="protein sequence ID" value="AIC25319.1"/>
    <property type="molecule type" value="Genomic_DNA"/>
</dbReference>
<proteinExistence type="predicted"/>
<dbReference type="RefSeq" id="WP_010054333.1">
    <property type="nucleotide sequence ID" value="NZ_CP006986.1"/>
</dbReference>
<sequence>MVTPPIIPQAGDRFATNSFADIISAETFADARQSARFGLLQFAIGLFRIPGGSRPKLDVEATPDYMKRDLGFMDGRNPRHEDRFPL</sequence>
<protein>
    <submittedName>
        <fullName evidence="1">Uncharacterized protein</fullName>
    </submittedName>
</protein>
<gene>
    <name evidence="1" type="ORF">IE4771_CH00147</name>
</gene>
<dbReference type="OrthoDB" id="8420595at2"/>
<evidence type="ECO:0000313" key="1">
    <source>
        <dbReference type="EMBL" id="AIC25319.1"/>
    </source>
</evidence>
<name>A0A060HUZ8_RHIET</name>
<dbReference type="Proteomes" id="UP000027180">
    <property type="component" value="Chromosome"/>
</dbReference>
<dbReference type="KEGG" id="rei:IE4771_CH00147"/>
<dbReference type="AlphaFoldDB" id="A0A060HUZ8"/>